<dbReference type="GO" id="GO:0016887">
    <property type="term" value="F:ATP hydrolysis activity"/>
    <property type="evidence" value="ECO:0007669"/>
    <property type="project" value="InterPro"/>
</dbReference>
<evidence type="ECO:0000259" key="9">
    <source>
        <dbReference type="PROSITE" id="PS50893"/>
    </source>
</evidence>
<keyword evidence="4" id="KW-0547">Nucleotide-binding</keyword>
<dbReference type="PROSITE" id="PS50893">
    <property type="entry name" value="ABC_TRANSPORTER_2"/>
    <property type="match status" value="1"/>
</dbReference>
<evidence type="ECO:0000313" key="11">
    <source>
        <dbReference type="EMBL" id="KGF44638.1"/>
    </source>
</evidence>
<dbReference type="InterPro" id="IPR003593">
    <property type="entry name" value="AAA+_ATPase"/>
</dbReference>
<accession>A0A096AC04</accession>
<evidence type="ECO:0000256" key="1">
    <source>
        <dbReference type="ARBA" id="ARBA00004651"/>
    </source>
</evidence>
<name>A0A096AC04_9BACT</name>
<evidence type="ECO:0000256" key="8">
    <source>
        <dbReference type="SAM" id="Phobius"/>
    </source>
</evidence>
<dbReference type="PANTHER" id="PTHR43394:SF1">
    <property type="entry name" value="ATP-BINDING CASSETTE SUB-FAMILY B MEMBER 10, MITOCHONDRIAL"/>
    <property type="match status" value="1"/>
</dbReference>
<feature type="domain" description="ABC transmembrane type-1" evidence="10">
    <location>
        <begin position="22"/>
        <end position="309"/>
    </location>
</feature>
<dbReference type="Gene3D" id="1.20.1560.10">
    <property type="entry name" value="ABC transporter type 1, transmembrane domain"/>
    <property type="match status" value="1"/>
</dbReference>
<dbReference type="FunFam" id="3.40.50.300:FF:000287">
    <property type="entry name" value="Multidrug ABC transporter ATP-binding protein"/>
    <property type="match status" value="1"/>
</dbReference>
<keyword evidence="6 8" id="KW-1133">Transmembrane helix</keyword>
<feature type="transmembrane region" description="Helical" evidence="8">
    <location>
        <begin position="250"/>
        <end position="273"/>
    </location>
</feature>
<dbReference type="EMBL" id="JRNS01000479">
    <property type="protein sequence ID" value="KGF44638.1"/>
    <property type="molecule type" value="Genomic_DNA"/>
</dbReference>
<dbReference type="PANTHER" id="PTHR43394">
    <property type="entry name" value="ATP-DEPENDENT PERMEASE MDL1, MITOCHONDRIAL"/>
    <property type="match status" value="1"/>
</dbReference>
<proteinExistence type="predicted"/>
<evidence type="ECO:0000313" key="12">
    <source>
        <dbReference type="Proteomes" id="UP000029578"/>
    </source>
</evidence>
<dbReference type="GO" id="GO:0015421">
    <property type="term" value="F:ABC-type oligopeptide transporter activity"/>
    <property type="evidence" value="ECO:0007669"/>
    <property type="project" value="TreeGrafter"/>
</dbReference>
<feature type="transmembrane region" description="Helical" evidence="8">
    <location>
        <begin position="21"/>
        <end position="44"/>
    </location>
</feature>
<dbReference type="InterPro" id="IPR017871">
    <property type="entry name" value="ABC_transporter-like_CS"/>
</dbReference>
<keyword evidence="2" id="KW-0813">Transport</keyword>
<dbReference type="Gene3D" id="3.40.50.300">
    <property type="entry name" value="P-loop containing nucleotide triphosphate hydrolases"/>
    <property type="match status" value="1"/>
</dbReference>
<dbReference type="GO" id="GO:0005524">
    <property type="term" value="F:ATP binding"/>
    <property type="evidence" value="ECO:0007669"/>
    <property type="project" value="UniProtKB-KW"/>
</dbReference>
<dbReference type="RefSeq" id="WP_036866155.1">
    <property type="nucleotide sequence ID" value="NZ_JRNS01000479.1"/>
</dbReference>
<evidence type="ECO:0000256" key="2">
    <source>
        <dbReference type="ARBA" id="ARBA00022448"/>
    </source>
</evidence>
<dbReference type="GO" id="GO:0005886">
    <property type="term" value="C:plasma membrane"/>
    <property type="evidence" value="ECO:0007669"/>
    <property type="project" value="UniProtKB-SubCell"/>
</dbReference>
<feature type="transmembrane region" description="Helical" evidence="8">
    <location>
        <begin position="137"/>
        <end position="158"/>
    </location>
</feature>
<feature type="transmembrane region" description="Helical" evidence="8">
    <location>
        <begin position="164"/>
        <end position="181"/>
    </location>
</feature>
<comment type="subcellular location">
    <subcellularLocation>
        <location evidence="1">Cell membrane</location>
        <topology evidence="1">Multi-pass membrane protein</topology>
    </subcellularLocation>
</comment>
<dbReference type="Pfam" id="PF00664">
    <property type="entry name" value="ABC_membrane"/>
    <property type="match status" value="1"/>
</dbReference>
<dbReference type="InterPro" id="IPR036640">
    <property type="entry name" value="ABC1_TM_sf"/>
</dbReference>
<dbReference type="AlphaFoldDB" id="A0A096AC04"/>
<reference evidence="11 12" key="1">
    <citation type="submission" date="2014-07" db="EMBL/GenBank/DDBJ databases">
        <authorList>
            <person name="McCorrison J."/>
            <person name="Sanka R."/>
            <person name="Torralba M."/>
            <person name="Gillis M."/>
            <person name="Haft D.H."/>
            <person name="Methe B."/>
            <person name="Sutton G."/>
            <person name="Nelson K.E."/>
        </authorList>
    </citation>
    <scope>NUCLEOTIDE SEQUENCE [LARGE SCALE GENOMIC DNA]</scope>
    <source>
        <strain evidence="11 12">DNF00666</strain>
    </source>
</reference>
<feature type="transmembrane region" description="Helical" evidence="8">
    <location>
        <begin position="279"/>
        <end position="298"/>
    </location>
</feature>
<sequence length="595" mass="66634">MMKTLKRLGAYMGGRKYLLPCSVALSAVNGLLSLVPFILLWLVVRTLLITKGNLSDTPLIDYALWAFVISVANLLLYFLALMLSHLAAFRIETNMRRKAMQRLMRAPLGYLDEQNTGRMRKIIDEDSGQTHTFVAHLLPDVASCVVAPIGVIILLFAVDWQLGTAAMIPLIGAIGIMGYMMNPKNNQFQRLYLDAQEKMGAEAVEYVRGIPVVKVFQQTVFSFKRFYDSIISYRDLVIKCTLVWRTPMSFYILAINAFAFILVPTAIILIGHGGDTTTIIANVILYVVIAPLIASNVMKAMYLSQDLFMANEAVERLEQLTDIAPLSQHDEPKRAEAYDIRFNDVSFRYEGAEKDAVSHINLTIPEGKTVALVGASGSGKTTIARLIPRFWDVRHGSVTIGGIDVRDMRKDELMRNVSFVFQNTRLFKTSLIENLRYGNPDATTEQINRAIDLSQSREIIDRLPQGLDTVIGAEGTYLSGGEQQRIVLARAILKDAPIVVLDEATAFADPENEQLIRKALAHLTQGKTVLMIAHRLTTVQDADSIVVVDNGEIVEQGTHKELLSREKQYHRMWNEYQQSVSWKLSSIKSHKVIKS</sequence>
<comment type="caution">
    <text evidence="11">The sequence shown here is derived from an EMBL/GenBank/DDBJ whole genome shotgun (WGS) entry which is preliminary data.</text>
</comment>
<dbReference type="Proteomes" id="UP000029578">
    <property type="component" value="Unassembled WGS sequence"/>
</dbReference>
<evidence type="ECO:0000256" key="4">
    <source>
        <dbReference type="ARBA" id="ARBA00022741"/>
    </source>
</evidence>
<dbReference type="InterPro" id="IPR039421">
    <property type="entry name" value="Type_1_exporter"/>
</dbReference>
<feature type="domain" description="ABC transporter" evidence="9">
    <location>
        <begin position="340"/>
        <end position="575"/>
    </location>
</feature>
<organism evidence="11 12">
    <name type="scientific">Prevotella melaninogenica DNF00666</name>
    <dbReference type="NCBI Taxonomy" id="1401073"/>
    <lineage>
        <taxon>Bacteria</taxon>
        <taxon>Pseudomonadati</taxon>
        <taxon>Bacteroidota</taxon>
        <taxon>Bacteroidia</taxon>
        <taxon>Bacteroidales</taxon>
        <taxon>Prevotellaceae</taxon>
        <taxon>Prevotella</taxon>
    </lineage>
</organism>
<protein>
    <submittedName>
        <fullName evidence="11">ABC transporter ATP-binding protein</fullName>
    </submittedName>
</protein>
<dbReference type="InterPro" id="IPR011527">
    <property type="entry name" value="ABC1_TM_dom"/>
</dbReference>
<keyword evidence="5 11" id="KW-0067">ATP-binding</keyword>
<keyword evidence="3 8" id="KW-0812">Transmembrane</keyword>
<dbReference type="PROSITE" id="PS00211">
    <property type="entry name" value="ABC_TRANSPORTER_1"/>
    <property type="match status" value="1"/>
</dbReference>
<evidence type="ECO:0000256" key="3">
    <source>
        <dbReference type="ARBA" id="ARBA00022692"/>
    </source>
</evidence>
<dbReference type="SUPFAM" id="SSF52540">
    <property type="entry name" value="P-loop containing nucleoside triphosphate hydrolases"/>
    <property type="match status" value="1"/>
</dbReference>
<evidence type="ECO:0000256" key="5">
    <source>
        <dbReference type="ARBA" id="ARBA00022840"/>
    </source>
</evidence>
<feature type="transmembrane region" description="Helical" evidence="8">
    <location>
        <begin position="64"/>
        <end position="88"/>
    </location>
</feature>
<dbReference type="InterPro" id="IPR003439">
    <property type="entry name" value="ABC_transporter-like_ATP-bd"/>
</dbReference>
<dbReference type="SMART" id="SM00382">
    <property type="entry name" value="AAA"/>
    <property type="match status" value="1"/>
</dbReference>
<dbReference type="Pfam" id="PF00005">
    <property type="entry name" value="ABC_tran"/>
    <property type="match status" value="1"/>
</dbReference>
<dbReference type="InterPro" id="IPR027417">
    <property type="entry name" value="P-loop_NTPase"/>
</dbReference>
<evidence type="ECO:0000256" key="7">
    <source>
        <dbReference type="ARBA" id="ARBA00023136"/>
    </source>
</evidence>
<keyword evidence="7 8" id="KW-0472">Membrane</keyword>
<gene>
    <name evidence="11" type="ORF">HMPREF0661_10270</name>
</gene>
<evidence type="ECO:0000259" key="10">
    <source>
        <dbReference type="PROSITE" id="PS50929"/>
    </source>
</evidence>
<evidence type="ECO:0000256" key="6">
    <source>
        <dbReference type="ARBA" id="ARBA00022989"/>
    </source>
</evidence>
<dbReference type="SUPFAM" id="SSF90123">
    <property type="entry name" value="ABC transporter transmembrane region"/>
    <property type="match status" value="1"/>
</dbReference>
<dbReference type="PROSITE" id="PS50929">
    <property type="entry name" value="ABC_TM1F"/>
    <property type="match status" value="1"/>
</dbReference>